<dbReference type="EMBL" id="JBHTCO010000015">
    <property type="protein sequence ID" value="MFC7393749.1"/>
    <property type="molecule type" value="Genomic_DNA"/>
</dbReference>
<keyword evidence="3" id="KW-1185">Reference proteome</keyword>
<dbReference type="Pfam" id="PF18593">
    <property type="entry name" value="CdiI_2"/>
    <property type="match status" value="1"/>
</dbReference>
<dbReference type="Proteomes" id="UP001596505">
    <property type="component" value="Unassembled WGS sequence"/>
</dbReference>
<gene>
    <name evidence="2" type="ORF">ACFQRG_12365</name>
</gene>
<dbReference type="RefSeq" id="WP_380966377.1">
    <property type="nucleotide sequence ID" value="NZ_JBHTCO010000015.1"/>
</dbReference>
<comment type="caution">
    <text evidence="2">The sequence shown here is derived from an EMBL/GenBank/DDBJ whole genome shotgun (WGS) entry which is preliminary data.</text>
</comment>
<reference evidence="3" key="1">
    <citation type="journal article" date="2019" name="Int. J. Syst. Evol. Microbiol.">
        <title>The Global Catalogue of Microorganisms (GCM) 10K type strain sequencing project: providing services to taxonomists for standard genome sequencing and annotation.</title>
        <authorList>
            <consortium name="The Broad Institute Genomics Platform"/>
            <consortium name="The Broad Institute Genome Sequencing Center for Infectious Disease"/>
            <person name="Wu L."/>
            <person name="Ma J."/>
        </authorList>
    </citation>
    <scope>NUCLEOTIDE SEQUENCE [LARGE SCALE GENOMIC DNA]</scope>
    <source>
        <strain evidence="3">CGMCC 1.16305</strain>
    </source>
</reference>
<evidence type="ECO:0000313" key="3">
    <source>
        <dbReference type="Proteomes" id="UP001596505"/>
    </source>
</evidence>
<feature type="domain" description="CdiI immunity protein" evidence="1">
    <location>
        <begin position="2"/>
        <end position="85"/>
    </location>
</feature>
<organism evidence="2 3">
    <name type="scientific">Scopulibacillus cellulosilyticus</name>
    <dbReference type="NCBI Taxonomy" id="2665665"/>
    <lineage>
        <taxon>Bacteria</taxon>
        <taxon>Bacillati</taxon>
        <taxon>Bacillota</taxon>
        <taxon>Bacilli</taxon>
        <taxon>Bacillales</taxon>
        <taxon>Sporolactobacillaceae</taxon>
        <taxon>Scopulibacillus</taxon>
    </lineage>
</organism>
<protein>
    <submittedName>
        <fullName evidence="2">Contact-dependent growth inhibition system immunity protein</fullName>
    </submittedName>
</protein>
<accession>A0ABW2PX76</accession>
<sequence>MYPEFQYFLEAYCTQSIETEEVWDVIGQFKKNENPEVQRSLLAECQEILNHGDLAAAREMIQEHGYRQFSDEKTTNWLKHIVKKLQKERA</sequence>
<dbReference type="InterPro" id="IPR041129">
    <property type="entry name" value="CdiI_2"/>
</dbReference>
<name>A0ABW2PX76_9BACL</name>
<evidence type="ECO:0000259" key="1">
    <source>
        <dbReference type="Pfam" id="PF18593"/>
    </source>
</evidence>
<evidence type="ECO:0000313" key="2">
    <source>
        <dbReference type="EMBL" id="MFC7393749.1"/>
    </source>
</evidence>
<proteinExistence type="predicted"/>